<dbReference type="GO" id="GO:0005524">
    <property type="term" value="F:ATP binding"/>
    <property type="evidence" value="ECO:0007669"/>
    <property type="project" value="UniProtKB-KW"/>
</dbReference>
<dbReference type="SUPFAM" id="SSF52540">
    <property type="entry name" value="P-loop containing nucleoside triphosphate hydrolases"/>
    <property type="match status" value="2"/>
</dbReference>
<keyword evidence="6" id="KW-0547">Nucleotide-binding</keyword>
<evidence type="ECO:0000259" key="10">
    <source>
        <dbReference type="PROSITE" id="PS50893"/>
    </source>
</evidence>
<feature type="domain" description="ABC transporter" evidence="10">
    <location>
        <begin position="9"/>
        <end position="246"/>
    </location>
</feature>
<evidence type="ECO:0000256" key="5">
    <source>
        <dbReference type="ARBA" id="ARBA00022737"/>
    </source>
</evidence>
<dbReference type="RefSeq" id="WP_073154925.1">
    <property type="nucleotide sequence ID" value="NZ_FQVL01000006.1"/>
</dbReference>
<gene>
    <name evidence="11" type="ORF">SAMN05444392_10691</name>
</gene>
<evidence type="ECO:0000256" key="3">
    <source>
        <dbReference type="ARBA" id="ARBA00022475"/>
    </source>
</evidence>
<keyword evidence="7 11" id="KW-0067">ATP-binding</keyword>
<dbReference type="InterPro" id="IPR050107">
    <property type="entry name" value="ABC_carbohydrate_import_ATPase"/>
</dbReference>
<dbReference type="GO" id="GO:0005886">
    <property type="term" value="C:plasma membrane"/>
    <property type="evidence" value="ECO:0007669"/>
    <property type="project" value="UniProtKB-SubCell"/>
</dbReference>
<keyword evidence="4" id="KW-0762">Sugar transport</keyword>
<evidence type="ECO:0000256" key="4">
    <source>
        <dbReference type="ARBA" id="ARBA00022597"/>
    </source>
</evidence>
<evidence type="ECO:0000256" key="9">
    <source>
        <dbReference type="ARBA" id="ARBA00023136"/>
    </source>
</evidence>
<dbReference type="Proteomes" id="UP000184476">
    <property type="component" value="Unassembled WGS sequence"/>
</dbReference>
<evidence type="ECO:0000313" key="11">
    <source>
        <dbReference type="EMBL" id="SHF01727.1"/>
    </source>
</evidence>
<dbReference type="PANTHER" id="PTHR43790:SF3">
    <property type="entry name" value="D-ALLOSE IMPORT ATP-BINDING PROTEIN ALSA-RELATED"/>
    <property type="match status" value="1"/>
</dbReference>
<dbReference type="Pfam" id="PF00005">
    <property type="entry name" value="ABC_tran"/>
    <property type="match status" value="2"/>
</dbReference>
<evidence type="ECO:0000256" key="6">
    <source>
        <dbReference type="ARBA" id="ARBA00022741"/>
    </source>
</evidence>
<sequence>MSIEEQPICRLDKLTKTFGGIHAVDQVDLEVYRGEVHALLGENGAGKSTLMKLLHGLYTPDGGEILWDGQPVEFRSPHDAEKTGIAMVPQELDLFSELTIAENLFLGRLRPRTWWGGFDWKSLNEQAKEMFESLGVSFDVSMQVKYLSIANQQLVQICRALMGNAQVVIMDEPTASLSEKETEKLFQIIDDLKKRKVGVIYISHRLEEIFQIADRVTVLRDGKQVTTGEIKDFHMEQLVSLMVGRSYSQLFQRKSSKIGKVLLTLKDFSLGTSFQKVNLVLREGEIVGLSGLVGAGRTELAQAIFGLRKSTNGEMFINDSPILIRSPEEAFQQGIAYVPEERRSQGLILPFTISQNINLSSLRNLAKYGLRQTEKEEQIAEKFSRLFSIRGATIQEPVSRLSGGNQQKVVFSKALAREPQIILLDEPTRGVDIGGKSEIYQLMDELAGQGKAILLISSELPEILSMSDRIVVMREGRITGEFDAKHATAEKITAAATGVVSTSHA</sequence>
<accession>A0A1M4Y7E0</accession>
<proteinExistence type="predicted"/>
<dbReference type="AlphaFoldDB" id="A0A1M4Y7E0"/>
<evidence type="ECO:0000256" key="8">
    <source>
        <dbReference type="ARBA" id="ARBA00022967"/>
    </source>
</evidence>
<keyword evidence="5" id="KW-0677">Repeat</keyword>
<evidence type="ECO:0000256" key="1">
    <source>
        <dbReference type="ARBA" id="ARBA00004202"/>
    </source>
</evidence>
<dbReference type="CDD" id="cd03215">
    <property type="entry name" value="ABC_Carb_Monos_II"/>
    <property type="match status" value="1"/>
</dbReference>
<organism evidence="11 12">
    <name type="scientific">Seinonella peptonophila</name>
    <dbReference type="NCBI Taxonomy" id="112248"/>
    <lineage>
        <taxon>Bacteria</taxon>
        <taxon>Bacillati</taxon>
        <taxon>Bacillota</taxon>
        <taxon>Bacilli</taxon>
        <taxon>Bacillales</taxon>
        <taxon>Thermoactinomycetaceae</taxon>
        <taxon>Seinonella</taxon>
    </lineage>
</organism>
<dbReference type="InterPro" id="IPR003593">
    <property type="entry name" value="AAA+_ATPase"/>
</dbReference>
<dbReference type="GO" id="GO:0016887">
    <property type="term" value="F:ATP hydrolysis activity"/>
    <property type="evidence" value="ECO:0007669"/>
    <property type="project" value="InterPro"/>
</dbReference>
<comment type="subcellular location">
    <subcellularLocation>
        <location evidence="1">Cell membrane</location>
        <topology evidence="1">Peripheral membrane protein</topology>
    </subcellularLocation>
</comment>
<evidence type="ECO:0000256" key="2">
    <source>
        <dbReference type="ARBA" id="ARBA00022448"/>
    </source>
</evidence>
<dbReference type="PROSITE" id="PS50893">
    <property type="entry name" value="ABC_TRANSPORTER_2"/>
    <property type="match status" value="2"/>
</dbReference>
<keyword evidence="2" id="KW-0813">Transport</keyword>
<dbReference type="STRING" id="112248.SAMN05444392_10691"/>
<dbReference type="PANTHER" id="PTHR43790">
    <property type="entry name" value="CARBOHYDRATE TRANSPORT ATP-BINDING PROTEIN MG119-RELATED"/>
    <property type="match status" value="1"/>
</dbReference>
<dbReference type="Gene3D" id="3.40.50.300">
    <property type="entry name" value="P-loop containing nucleotide triphosphate hydrolases"/>
    <property type="match status" value="2"/>
</dbReference>
<name>A0A1M4Y7E0_9BACL</name>
<dbReference type="CDD" id="cd03216">
    <property type="entry name" value="ABC_Carb_Monos_I"/>
    <property type="match status" value="1"/>
</dbReference>
<keyword evidence="9" id="KW-0472">Membrane</keyword>
<keyword evidence="12" id="KW-1185">Reference proteome</keyword>
<dbReference type="InterPro" id="IPR017871">
    <property type="entry name" value="ABC_transporter-like_CS"/>
</dbReference>
<dbReference type="EMBL" id="FQVL01000006">
    <property type="protein sequence ID" value="SHF01727.1"/>
    <property type="molecule type" value="Genomic_DNA"/>
</dbReference>
<keyword evidence="3" id="KW-1003">Cell membrane</keyword>
<dbReference type="FunFam" id="3.40.50.300:FF:000127">
    <property type="entry name" value="Ribose import ATP-binding protein RbsA"/>
    <property type="match status" value="1"/>
</dbReference>
<reference evidence="11 12" key="1">
    <citation type="submission" date="2016-11" db="EMBL/GenBank/DDBJ databases">
        <authorList>
            <person name="Jaros S."/>
            <person name="Januszkiewicz K."/>
            <person name="Wedrychowicz H."/>
        </authorList>
    </citation>
    <scope>NUCLEOTIDE SEQUENCE [LARGE SCALE GENOMIC DNA]</scope>
    <source>
        <strain evidence="11 12">DSM 44666</strain>
    </source>
</reference>
<evidence type="ECO:0000256" key="7">
    <source>
        <dbReference type="ARBA" id="ARBA00022840"/>
    </source>
</evidence>
<evidence type="ECO:0000313" key="12">
    <source>
        <dbReference type="Proteomes" id="UP000184476"/>
    </source>
</evidence>
<protein>
    <submittedName>
        <fullName evidence="11">Ribose transport system ATP-binding protein/rhamnose transport system ATP-binding protein</fullName>
    </submittedName>
</protein>
<keyword evidence="8" id="KW-1278">Translocase</keyword>
<feature type="domain" description="ABC transporter" evidence="10">
    <location>
        <begin position="253"/>
        <end position="500"/>
    </location>
</feature>
<dbReference type="InterPro" id="IPR003439">
    <property type="entry name" value="ABC_transporter-like_ATP-bd"/>
</dbReference>
<dbReference type="SMART" id="SM00382">
    <property type="entry name" value="AAA"/>
    <property type="match status" value="2"/>
</dbReference>
<dbReference type="InterPro" id="IPR027417">
    <property type="entry name" value="P-loop_NTPase"/>
</dbReference>
<dbReference type="PROSITE" id="PS00211">
    <property type="entry name" value="ABC_TRANSPORTER_1"/>
    <property type="match status" value="1"/>
</dbReference>